<evidence type="ECO:0000313" key="1">
    <source>
        <dbReference type="EMBL" id="MDF9747590.1"/>
    </source>
</evidence>
<keyword evidence="2" id="KW-1185">Reference proteome</keyword>
<accession>A0A9Q4L7W4</accession>
<name>A0A9Q4L7W4_9EURY</name>
<evidence type="ECO:0000313" key="2">
    <source>
        <dbReference type="Proteomes" id="UP001154061"/>
    </source>
</evidence>
<organism evidence="1 2">
    <name type="scientific">Natrinema salsiterrestre</name>
    <dbReference type="NCBI Taxonomy" id="2950540"/>
    <lineage>
        <taxon>Archaea</taxon>
        <taxon>Methanobacteriati</taxon>
        <taxon>Methanobacteriota</taxon>
        <taxon>Stenosarchaea group</taxon>
        <taxon>Halobacteria</taxon>
        <taxon>Halobacteriales</taxon>
        <taxon>Natrialbaceae</taxon>
        <taxon>Natrinema</taxon>
    </lineage>
</organism>
<dbReference type="PANTHER" id="PTHR41247">
    <property type="entry name" value="HTH-TYPE TRANSCRIPTIONAL REPRESSOR YCNK"/>
    <property type="match status" value="1"/>
</dbReference>
<comment type="caution">
    <text evidence="1">The sequence shown here is derived from an EMBL/GenBank/DDBJ whole genome shotgun (WGS) entry which is preliminary data.</text>
</comment>
<gene>
    <name evidence="1" type="ORF">NDI89_18565</name>
</gene>
<dbReference type="PANTHER" id="PTHR41247:SF1">
    <property type="entry name" value="HTH-TYPE TRANSCRIPTIONAL REPRESSOR YCNK"/>
    <property type="match status" value="1"/>
</dbReference>
<dbReference type="Proteomes" id="UP001154061">
    <property type="component" value="Unassembled WGS sequence"/>
</dbReference>
<dbReference type="SUPFAM" id="SSF160387">
    <property type="entry name" value="NosL/MerB-like"/>
    <property type="match status" value="1"/>
</dbReference>
<sequence length="188" mass="20508">MTGQRLVRTAISRRPLLVGTAGLASGGFAGCLADTGEAEVAEPIALTGGRTCDVCGMTIEDHYGPAGQIFYADGKPEMREGPSYFDSVAELLDYRDRRDARGRTARATFVTDYSRVDYELTERDGSRRISTHADAAAFADATDCYYVVDSGVRGAMGDEYLPFSDYEEATAFVDDHAGTVRQWHHLVE</sequence>
<protein>
    <submittedName>
        <fullName evidence="1">Nitrous oxide reductase accessory protein NosL</fullName>
    </submittedName>
</protein>
<dbReference type="AlphaFoldDB" id="A0A9Q4L7W4"/>
<dbReference type="Gene3D" id="3.30.70.2050">
    <property type="match status" value="1"/>
</dbReference>
<dbReference type="PROSITE" id="PS51257">
    <property type="entry name" value="PROKAR_LIPOPROTEIN"/>
    <property type="match status" value="1"/>
</dbReference>
<dbReference type="Pfam" id="PF05573">
    <property type="entry name" value="NosL"/>
    <property type="match status" value="1"/>
</dbReference>
<dbReference type="InterPro" id="IPR008719">
    <property type="entry name" value="N2O_reductase_NosL"/>
</dbReference>
<reference evidence="1" key="1">
    <citation type="submission" date="2022-06" db="EMBL/GenBank/DDBJ databases">
        <title>Natrinema sp. a new haloarchaeum isolate from saline soil.</title>
        <authorList>
            <person name="Strakova D."/>
            <person name="Galisteo C."/>
            <person name="Sanchez-Porro C."/>
            <person name="Ventosa A."/>
        </authorList>
    </citation>
    <scope>NUCLEOTIDE SEQUENCE</scope>
    <source>
        <strain evidence="1">S1CR25-10</strain>
    </source>
</reference>
<dbReference type="EMBL" id="JAMQOT010000007">
    <property type="protein sequence ID" value="MDF9747590.1"/>
    <property type="molecule type" value="Genomic_DNA"/>
</dbReference>
<dbReference type="RefSeq" id="WP_277523717.1">
    <property type="nucleotide sequence ID" value="NZ_JAMQOT010000007.1"/>
</dbReference>
<proteinExistence type="predicted"/>